<dbReference type="GO" id="GO:0009231">
    <property type="term" value="P:riboflavin biosynthetic process"/>
    <property type="evidence" value="ECO:0007669"/>
    <property type="project" value="InterPro"/>
</dbReference>
<dbReference type="KEGG" id="psty:BFS30_26800"/>
<dbReference type="GO" id="GO:0008703">
    <property type="term" value="F:5-amino-6-(5-phosphoribosylamino)uracil reductase activity"/>
    <property type="evidence" value="ECO:0007669"/>
    <property type="project" value="InterPro"/>
</dbReference>
<dbReference type="PANTHER" id="PTHR38011:SF2">
    <property type="entry name" value="BIFUNCTIONAL DEAMINASE-REDUCTASE DOMAIN PROTEIN"/>
    <property type="match status" value="1"/>
</dbReference>
<gene>
    <name evidence="2" type="ORF">BFS30_26800</name>
</gene>
<evidence type="ECO:0000313" key="2">
    <source>
        <dbReference type="EMBL" id="AOM80452.1"/>
    </source>
</evidence>
<accession>A0A1D7QP56</accession>
<feature type="domain" description="Bacterial bifunctional deaminase-reductase C-terminal" evidence="1">
    <location>
        <begin position="2"/>
        <end position="180"/>
    </location>
</feature>
<reference evidence="2 3" key="1">
    <citation type="submission" date="2016-08" db="EMBL/GenBank/DDBJ databases">
        <authorList>
            <person name="Seilhamer J.J."/>
        </authorList>
    </citation>
    <scope>NUCLEOTIDE SEQUENCE [LARGE SCALE GENOMIC DNA]</scope>
    <source>
        <strain evidence="2 3">DX4</strain>
    </source>
</reference>
<dbReference type="InterPro" id="IPR050765">
    <property type="entry name" value="Riboflavin_Biosynth_HTPR"/>
</dbReference>
<dbReference type="PANTHER" id="PTHR38011">
    <property type="entry name" value="DIHYDROFOLATE REDUCTASE FAMILY PROTEIN (AFU_ORTHOLOGUE AFUA_8G06820)"/>
    <property type="match status" value="1"/>
</dbReference>
<organism evidence="2 3">
    <name type="scientific">Pedobacter steynii</name>
    <dbReference type="NCBI Taxonomy" id="430522"/>
    <lineage>
        <taxon>Bacteria</taxon>
        <taxon>Pseudomonadati</taxon>
        <taxon>Bacteroidota</taxon>
        <taxon>Sphingobacteriia</taxon>
        <taxon>Sphingobacteriales</taxon>
        <taxon>Sphingobacteriaceae</taxon>
        <taxon>Pedobacter</taxon>
    </lineage>
</organism>
<dbReference type="InterPro" id="IPR002734">
    <property type="entry name" value="RibDG_C"/>
</dbReference>
<sequence length="197" mass="21961">MRKITVLSFITLDGVMQAPGGPEEDPSEGFKYGGWTAAYDDEVSAEVMQKQLKPADLLLGRKTFDIWADYWPTHAEYWPGVNEVTKYVLSNTMDKSDWENSVFLKSVEEIEKLKNSEGSDINVWGSSKLVQLLLEHDLVDEFWLNIHPVLLGKGKKLFDDSAIPAAFTLIESTVTPSGVIMANYRREGEVKTGTAGA</sequence>
<evidence type="ECO:0000259" key="1">
    <source>
        <dbReference type="Pfam" id="PF01872"/>
    </source>
</evidence>
<dbReference type="SUPFAM" id="SSF53597">
    <property type="entry name" value="Dihydrofolate reductase-like"/>
    <property type="match status" value="1"/>
</dbReference>
<protein>
    <submittedName>
        <fullName evidence="2">Dihydrofolate reductase</fullName>
    </submittedName>
</protein>
<dbReference type="Proteomes" id="UP000094313">
    <property type="component" value="Chromosome"/>
</dbReference>
<evidence type="ECO:0000313" key="3">
    <source>
        <dbReference type="Proteomes" id="UP000094313"/>
    </source>
</evidence>
<name>A0A1D7QP56_9SPHI</name>
<dbReference type="EMBL" id="CP017141">
    <property type="protein sequence ID" value="AOM80452.1"/>
    <property type="molecule type" value="Genomic_DNA"/>
</dbReference>
<dbReference type="Pfam" id="PF01872">
    <property type="entry name" value="RibD_C"/>
    <property type="match status" value="1"/>
</dbReference>
<keyword evidence="3" id="KW-1185">Reference proteome</keyword>
<dbReference type="OrthoDB" id="195113at2"/>
<proteinExistence type="predicted"/>
<dbReference type="InterPro" id="IPR024072">
    <property type="entry name" value="DHFR-like_dom_sf"/>
</dbReference>
<dbReference type="Gene3D" id="3.40.430.10">
    <property type="entry name" value="Dihydrofolate Reductase, subunit A"/>
    <property type="match status" value="1"/>
</dbReference>
<dbReference type="RefSeq" id="WP_069382110.1">
    <property type="nucleotide sequence ID" value="NZ_CP017141.1"/>
</dbReference>
<dbReference type="AlphaFoldDB" id="A0A1D7QP56"/>